<dbReference type="RefSeq" id="WP_106987269.1">
    <property type="nucleotide sequence ID" value="NZ_PYLP01000002.1"/>
</dbReference>
<sequence length="171" mass="20266">MIDKIKNSTFIRRKVKEFTKIVGKDISQTKLKKHLSTQLGITVAKISDLKYHTCLDEETCNQLFELILQESLLKNEFVEIVKRSIQDTSLRMNKGAYDFELCYTFLIAKFYVDYYDYQQQNITYLKNQINNLIHMSNEEISNLAEELNKSDKEVQEKYDQDLINENELTEK</sequence>
<keyword evidence="3" id="KW-1185">Reference proteome</keyword>
<organism evidence="2 3">
    <name type="scientific">Faecalibacillus faecis</name>
    <dbReference type="NCBI Taxonomy" id="1982628"/>
    <lineage>
        <taxon>Bacteria</taxon>
        <taxon>Bacillati</taxon>
        <taxon>Bacillota</taxon>
        <taxon>Erysipelotrichia</taxon>
        <taxon>Erysipelotrichales</taxon>
        <taxon>Coprobacillaceae</taxon>
        <taxon>Faecalibacillus</taxon>
    </lineage>
</organism>
<dbReference type="GeneID" id="77470059"/>
<reference evidence="3" key="1">
    <citation type="submission" date="2018-03" db="EMBL/GenBank/DDBJ databases">
        <title>Lachnoclostridium SNUG30370 gen.nov., sp.nov., isolated from human faeces.</title>
        <authorList>
            <person name="Seo B."/>
            <person name="Jeon K."/>
            <person name="Ko G."/>
        </authorList>
    </citation>
    <scope>NUCLEOTIDE SEQUENCE [LARGE SCALE GENOMIC DNA]</scope>
    <source>
        <strain evidence="3">SNUG30370</strain>
    </source>
</reference>
<accession>A0A2T3G2J6</accession>
<dbReference type="AlphaFoldDB" id="A0A2T3G2J6"/>
<evidence type="ECO:0000256" key="1">
    <source>
        <dbReference type="SAM" id="Coils"/>
    </source>
</evidence>
<keyword evidence="1" id="KW-0175">Coiled coil</keyword>
<proteinExistence type="predicted"/>
<evidence type="ECO:0000313" key="2">
    <source>
        <dbReference type="EMBL" id="PST41748.1"/>
    </source>
</evidence>
<comment type="caution">
    <text evidence="2">The sequence shown here is derived from an EMBL/GenBank/DDBJ whole genome shotgun (WGS) entry which is preliminary data.</text>
</comment>
<feature type="coiled-coil region" evidence="1">
    <location>
        <begin position="126"/>
        <end position="160"/>
    </location>
</feature>
<evidence type="ECO:0000313" key="3">
    <source>
        <dbReference type="Proteomes" id="UP000241201"/>
    </source>
</evidence>
<protein>
    <submittedName>
        <fullName evidence="2">Uncharacterized protein</fullName>
    </submittedName>
</protein>
<dbReference type="EMBL" id="PYLP01000002">
    <property type="protein sequence ID" value="PST41748.1"/>
    <property type="molecule type" value="Genomic_DNA"/>
</dbReference>
<name>A0A2T3G2J6_9FIRM</name>
<gene>
    <name evidence="2" type="ORF">C7U55_02930</name>
</gene>
<dbReference type="Proteomes" id="UP000241201">
    <property type="component" value="Unassembled WGS sequence"/>
</dbReference>